<proteinExistence type="predicted"/>
<dbReference type="InterPro" id="IPR048482">
    <property type="entry name" value="GH141_ins"/>
</dbReference>
<dbReference type="PANTHER" id="PTHR36453:SF1">
    <property type="entry name" value="RIGHT HANDED BETA HELIX DOMAIN-CONTAINING PROTEIN"/>
    <property type="match status" value="1"/>
</dbReference>
<keyword evidence="1" id="KW-0677">Repeat</keyword>
<evidence type="ECO:0000313" key="4">
    <source>
        <dbReference type="EMBL" id="MBC8540140.1"/>
    </source>
</evidence>
<reference evidence="4" key="1">
    <citation type="submission" date="2020-08" db="EMBL/GenBank/DDBJ databases">
        <title>Genome public.</title>
        <authorList>
            <person name="Liu C."/>
            <person name="Sun Q."/>
        </authorList>
    </citation>
    <scope>NUCLEOTIDE SEQUENCE</scope>
    <source>
        <strain evidence="4">H8</strain>
    </source>
</reference>
<protein>
    <submittedName>
        <fullName evidence="4">S-layer homology domain-containing protein</fullName>
    </submittedName>
</protein>
<dbReference type="Gene3D" id="2.60.120.260">
    <property type="entry name" value="Galactose-binding domain-like"/>
    <property type="match status" value="1"/>
</dbReference>
<name>A0A926HYH3_9FIRM</name>
<feature type="chain" id="PRO_5036973806" evidence="2">
    <location>
        <begin position="25"/>
        <end position="1382"/>
    </location>
</feature>
<dbReference type="InterPro" id="IPR012334">
    <property type="entry name" value="Pectin_lyas_fold"/>
</dbReference>
<feature type="domain" description="SLH" evidence="3">
    <location>
        <begin position="281"/>
        <end position="342"/>
    </location>
</feature>
<dbReference type="PROSITE" id="PS51272">
    <property type="entry name" value="SLH"/>
    <property type="match status" value="3"/>
</dbReference>
<dbReference type="Pfam" id="PF00395">
    <property type="entry name" value="SLH"/>
    <property type="match status" value="3"/>
</dbReference>
<feature type="domain" description="SLH" evidence="3">
    <location>
        <begin position="343"/>
        <end position="406"/>
    </location>
</feature>
<dbReference type="RefSeq" id="WP_249311267.1">
    <property type="nucleotide sequence ID" value="NZ_JACRSU010000001.1"/>
</dbReference>
<dbReference type="InterPro" id="IPR008964">
    <property type="entry name" value="Invasin/intimin_cell_adhesion"/>
</dbReference>
<dbReference type="Pfam" id="PF21231">
    <property type="entry name" value="GH141_M"/>
    <property type="match status" value="1"/>
</dbReference>
<dbReference type="Pfam" id="PF02368">
    <property type="entry name" value="Big_2"/>
    <property type="match status" value="1"/>
</dbReference>
<evidence type="ECO:0000256" key="1">
    <source>
        <dbReference type="ARBA" id="ARBA00022737"/>
    </source>
</evidence>
<comment type="caution">
    <text evidence="4">The sequence shown here is derived from an EMBL/GenBank/DDBJ whole genome shotgun (WGS) entry which is preliminary data.</text>
</comment>
<sequence>MKKKLLSALLAAAMVVTAIPSAMAAKKDPTASGGEQVNIYPWGTFDSAEEVAKTTKTGNATISFQDGGAGGSKGCTKVEVKGTYGGIRIPAPFVVGETYDISFDLKADKAAAMNLIFQFSDGGWYYITRSGQFNTSWSKFKITWTNAGINTQNVQTSGAGQFEIRYGDGTQLETYYIDNFTCVPHGDVPADYSSVMGGSSNKPTQPSKPVVQEPVSVTQVNFEDMQNHWAKDTVNTLATYGYIEGIGNNQYAPNSDLTRAQFVKMITDTYHLTAPKYDGAFSDVKGDEWFASSVTIANKLGLLDTALTVGGTFKPDQAITREEAASIAAKAAVSKEAEKTAEVSGFTDDADITVWAKTAVKDAAEYGLIKGYDDGSYKPKNHITRAEAAQILMRVAEFSTKFNVYVDADNGNDNNDGTAEAPLKTIYAARDMIRKITDTMSNDIKVLIRGEHYLDRTFELTAEDSGNNGYSIIYTSWGDEKPVLSMGQKYKGFELHDASKNIYKVYVGKGTVTRQAYFNNVKGIRARSVAGLTNPEYIDKTYYTSEDTEFLDFAYPDELEFVFHVSWCNPRAIMESITDMGNGKVKFTPVQDEWKYVQVRVNTKLGQDQQFPSYVENAYELLDQEGEWYMNSHDGYMYYIPKANEDIKNVELTVPQGEVLLKATGKSAKEPVHNIKFNNIEFADTTWLRPTQVGGHADAQNNHIRENGDKMPGTAMLVENGQYIDFTNNKFTRMGITGLQLLKSIKHCNVIGNEFFDIAGTAVSLGGIQDGANPATPEEFNEYNKVNSNYVHNVATEYMSAAAISAAWPRYTELNHNEIVSVPYSGYHIGYGWASYADTGTAMYDLEVGYNYIHEVNNDRVYDGAPIYTLGASSLESKNLNNRMVGNYIENPRNPYGALYPDEGSTYWHLYDNVTDMSDIDQWEFNFVESPWGKDQYTWLHIHTGSIQHNTVENNYATTDKYRENGTDNIVRDNITVPDAEWPEEAQEIINNAGIEPEYADNFPDGPQSFVAKKRAYTLGKGETAKLDVKVTGRHQKEYPLSDFYTKFYSSDPSVLTVDDEGNMKVVGSGVVWVMGVAEVDGRLQTKQFQVFAGDDFDSIGINVNALNMIKDYTTTVSVTGKTTFGKDVTIPSESITMTSADESVATVAAGGKVTAVGTGETTVHIKVTYGEKTLEKDIPVKVITYTQEDSLELPYEKAPSNFFTTAGWRGTGTVSGGSIKISGSPSFYTGSKIDNKLIAFDMQINNPNSWPSITFCAQDSMGSYKTDSTYMIGFKKDHIELQRFNKGERTMIFGNDPAFTPVGGPGIPNPEDDPVYEYGKTCSVIVGALDTEEGTRVVLTINGENMFDFLDTDENALPASGYFGIYNPGDFTFSPYSGKTN</sequence>
<keyword evidence="2" id="KW-0732">Signal</keyword>
<evidence type="ECO:0000256" key="2">
    <source>
        <dbReference type="SAM" id="SignalP"/>
    </source>
</evidence>
<dbReference type="SUPFAM" id="SSF51126">
    <property type="entry name" value="Pectin lyase-like"/>
    <property type="match status" value="1"/>
</dbReference>
<dbReference type="InterPro" id="IPR008979">
    <property type="entry name" value="Galactose-bd-like_sf"/>
</dbReference>
<evidence type="ECO:0000313" key="5">
    <source>
        <dbReference type="Proteomes" id="UP000611762"/>
    </source>
</evidence>
<dbReference type="InterPro" id="IPR011050">
    <property type="entry name" value="Pectin_lyase_fold/virulence"/>
</dbReference>
<dbReference type="SUPFAM" id="SSF49785">
    <property type="entry name" value="Galactose-binding domain-like"/>
    <property type="match status" value="1"/>
</dbReference>
<dbReference type="Gene3D" id="2.160.20.10">
    <property type="entry name" value="Single-stranded right-handed beta-helix, Pectin lyase-like"/>
    <property type="match status" value="2"/>
</dbReference>
<dbReference type="PANTHER" id="PTHR36453">
    <property type="entry name" value="SECRETED PROTEIN-RELATED"/>
    <property type="match status" value="1"/>
</dbReference>
<dbReference type="SMART" id="SM00635">
    <property type="entry name" value="BID_2"/>
    <property type="match status" value="1"/>
</dbReference>
<dbReference type="InterPro" id="IPR001119">
    <property type="entry name" value="SLH_dom"/>
</dbReference>
<feature type="domain" description="SLH" evidence="3">
    <location>
        <begin position="217"/>
        <end position="280"/>
    </location>
</feature>
<organism evidence="4 5">
    <name type="scientific">Congzhengia minquanensis</name>
    <dbReference type="NCBI Taxonomy" id="2763657"/>
    <lineage>
        <taxon>Bacteria</taxon>
        <taxon>Bacillati</taxon>
        <taxon>Bacillota</taxon>
        <taxon>Clostridia</taxon>
        <taxon>Eubacteriales</taxon>
        <taxon>Oscillospiraceae</taxon>
        <taxon>Congzhengia</taxon>
    </lineage>
</organism>
<keyword evidence="5" id="KW-1185">Reference proteome</keyword>
<gene>
    <name evidence="4" type="ORF">H8698_04010</name>
</gene>
<evidence type="ECO:0000259" key="3">
    <source>
        <dbReference type="PROSITE" id="PS51272"/>
    </source>
</evidence>
<dbReference type="Gene3D" id="2.60.40.1080">
    <property type="match status" value="1"/>
</dbReference>
<accession>A0A926HYH3</accession>
<dbReference type="Proteomes" id="UP000611762">
    <property type="component" value="Unassembled WGS sequence"/>
</dbReference>
<feature type="signal peptide" evidence="2">
    <location>
        <begin position="1"/>
        <end position="24"/>
    </location>
</feature>
<dbReference type="SUPFAM" id="SSF49373">
    <property type="entry name" value="Invasin/intimin cell-adhesion fragments"/>
    <property type="match status" value="1"/>
</dbReference>
<dbReference type="EMBL" id="JACRSU010000001">
    <property type="protein sequence ID" value="MBC8540140.1"/>
    <property type="molecule type" value="Genomic_DNA"/>
</dbReference>
<dbReference type="InterPro" id="IPR003343">
    <property type="entry name" value="Big_2"/>
</dbReference>